<evidence type="ECO:0000256" key="2">
    <source>
        <dbReference type="PROSITE-ProRule" id="PRU00708"/>
    </source>
</evidence>
<dbReference type="Gene3D" id="1.25.40.10">
    <property type="entry name" value="Tetratricopeptide repeat domain"/>
    <property type="match status" value="6"/>
</dbReference>
<dbReference type="OrthoDB" id="1882346at2759"/>
<feature type="repeat" description="PPR" evidence="2">
    <location>
        <begin position="150"/>
        <end position="180"/>
    </location>
</feature>
<feature type="repeat" description="PPR" evidence="2">
    <location>
        <begin position="553"/>
        <end position="583"/>
    </location>
</feature>
<gene>
    <name evidence="3" type="ORF">SELMODRAFT_399</name>
</gene>
<dbReference type="PANTHER" id="PTHR47926">
    <property type="entry name" value="PENTATRICOPEPTIDE REPEAT-CONTAINING PROTEIN"/>
    <property type="match status" value="1"/>
</dbReference>
<organism evidence="4">
    <name type="scientific">Selaginella moellendorffii</name>
    <name type="common">Spikemoss</name>
    <dbReference type="NCBI Taxonomy" id="88036"/>
    <lineage>
        <taxon>Eukaryota</taxon>
        <taxon>Viridiplantae</taxon>
        <taxon>Streptophyta</taxon>
        <taxon>Embryophyta</taxon>
        <taxon>Tracheophyta</taxon>
        <taxon>Lycopodiopsida</taxon>
        <taxon>Selaginellales</taxon>
        <taxon>Selaginellaceae</taxon>
        <taxon>Selaginella</taxon>
    </lineage>
</organism>
<dbReference type="KEGG" id="smo:SELMODRAFT_399"/>
<feature type="non-terminal residue" evidence="3">
    <location>
        <position position="1"/>
    </location>
</feature>
<feature type="repeat" description="PPR" evidence="2">
    <location>
        <begin position="83"/>
        <end position="118"/>
    </location>
</feature>
<dbReference type="GO" id="GO:0003729">
    <property type="term" value="F:mRNA binding"/>
    <property type="evidence" value="ECO:0007669"/>
    <property type="project" value="UniProtKB-ARBA"/>
</dbReference>
<reference evidence="3 4" key="1">
    <citation type="journal article" date="2011" name="Science">
        <title>The Selaginella genome identifies genetic changes associated with the evolution of vascular plants.</title>
        <authorList>
            <person name="Banks J.A."/>
            <person name="Nishiyama T."/>
            <person name="Hasebe M."/>
            <person name="Bowman J.L."/>
            <person name="Gribskov M."/>
            <person name="dePamphilis C."/>
            <person name="Albert V.A."/>
            <person name="Aono N."/>
            <person name="Aoyama T."/>
            <person name="Ambrose B.A."/>
            <person name="Ashton N.W."/>
            <person name="Axtell M.J."/>
            <person name="Barker E."/>
            <person name="Barker M.S."/>
            <person name="Bennetzen J.L."/>
            <person name="Bonawitz N.D."/>
            <person name="Chapple C."/>
            <person name="Cheng C."/>
            <person name="Correa L.G."/>
            <person name="Dacre M."/>
            <person name="DeBarry J."/>
            <person name="Dreyer I."/>
            <person name="Elias M."/>
            <person name="Engstrom E.M."/>
            <person name="Estelle M."/>
            <person name="Feng L."/>
            <person name="Finet C."/>
            <person name="Floyd S.K."/>
            <person name="Frommer W.B."/>
            <person name="Fujita T."/>
            <person name="Gramzow L."/>
            <person name="Gutensohn M."/>
            <person name="Harholt J."/>
            <person name="Hattori M."/>
            <person name="Heyl A."/>
            <person name="Hirai T."/>
            <person name="Hiwatashi Y."/>
            <person name="Ishikawa M."/>
            <person name="Iwata M."/>
            <person name="Karol K.G."/>
            <person name="Koehler B."/>
            <person name="Kolukisaoglu U."/>
            <person name="Kubo M."/>
            <person name="Kurata T."/>
            <person name="Lalonde S."/>
            <person name="Li K."/>
            <person name="Li Y."/>
            <person name="Litt A."/>
            <person name="Lyons E."/>
            <person name="Manning G."/>
            <person name="Maruyama T."/>
            <person name="Michael T.P."/>
            <person name="Mikami K."/>
            <person name="Miyazaki S."/>
            <person name="Morinaga S."/>
            <person name="Murata T."/>
            <person name="Mueller-Roeber B."/>
            <person name="Nelson D.R."/>
            <person name="Obara M."/>
            <person name="Oguri Y."/>
            <person name="Olmstead R.G."/>
            <person name="Onodera N."/>
            <person name="Petersen B.L."/>
            <person name="Pils B."/>
            <person name="Prigge M."/>
            <person name="Rensing S.A."/>
            <person name="Riano-Pachon D.M."/>
            <person name="Roberts A.W."/>
            <person name="Sato Y."/>
            <person name="Scheller H.V."/>
            <person name="Schulz B."/>
            <person name="Schulz C."/>
            <person name="Shakirov E.V."/>
            <person name="Shibagaki N."/>
            <person name="Shinohara N."/>
            <person name="Shippen D.E."/>
            <person name="Soerensen I."/>
            <person name="Sotooka R."/>
            <person name="Sugimoto N."/>
            <person name="Sugita M."/>
            <person name="Sumikawa N."/>
            <person name="Tanurdzic M."/>
            <person name="Theissen G."/>
            <person name="Ulvskov P."/>
            <person name="Wakazuki S."/>
            <person name="Weng J.K."/>
            <person name="Willats W.W."/>
            <person name="Wipf D."/>
            <person name="Wolf P.G."/>
            <person name="Yang L."/>
            <person name="Zimmer A.D."/>
            <person name="Zhu Q."/>
            <person name="Mitros T."/>
            <person name="Hellsten U."/>
            <person name="Loque D."/>
            <person name="Otillar R."/>
            <person name="Salamov A."/>
            <person name="Schmutz J."/>
            <person name="Shapiro H."/>
            <person name="Lindquist E."/>
            <person name="Lucas S."/>
            <person name="Rokhsar D."/>
            <person name="Grigoriev I.V."/>
        </authorList>
    </citation>
    <scope>NUCLEOTIDE SEQUENCE [LARGE SCALE GENOMIC DNA]</scope>
</reference>
<dbReference type="PROSITE" id="PS51375">
    <property type="entry name" value="PPR"/>
    <property type="match status" value="8"/>
</dbReference>
<feature type="repeat" description="PPR" evidence="2">
    <location>
        <begin position="282"/>
        <end position="316"/>
    </location>
</feature>
<dbReference type="Gramene" id="EFJ32577">
    <property type="protein sequence ID" value="EFJ32577"/>
    <property type="gene ID" value="SELMODRAFT_399"/>
</dbReference>
<dbReference type="InterPro" id="IPR011990">
    <property type="entry name" value="TPR-like_helical_dom_sf"/>
</dbReference>
<dbReference type="HOGENOM" id="CLU_002706_15_10_1"/>
<feature type="repeat" description="PPR" evidence="2">
    <location>
        <begin position="382"/>
        <end position="416"/>
    </location>
</feature>
<feature type="non-terminal residue" evidence="3">
    <location>
        <position position="732"/>
    </location>
</feature>
<dbReference type="FunFam" id="1.25.40.10:FF:000090">
    <property type="entry name" value="Pentatricopeptide repeat-containing protein, chloroplastic"/>
    <property type="match status" value="1"/>
</dbReference>
<dbReference type="GO" id="GO:0009451">
    <property type="term" value="P:RNA modification"/>
    <property type="evidence" value="ECO:0000318"/>
    <property type="project" value="GO_Central"/>
</dbReference>
<proteinExistence type="predicted"/>
<feature type="repeat" description="PPR" evidence="2">
    <location>
        <begin position="584"/>
        <end position="618"/>
    </location>
</feature>
<evidence type="ECO:0008006" key="5">
    <source>
        <dbReference type="Google" id="ProtNLM"/>
    </source>
</evidence>
<dbReference type="eggNOG" id="KOG4197">
    <property type="taxonomic scope" value="Eukaryota"/>
</dbReference>
<dbReference type="SUPFAM" id="SSF48452">
    <property type="entry name" value="TPR-like"/>
    <property type="match status" value="1"/>
</dbReference>
<name>D8R605_SELML</name>
<sequence>QALELYKRMQLEGVRPDSVTFVTCLRACTVEGALDDGRKVHAYIRESGLETDIYAANALINMYGKCRSPEDAFQLFSRMESPNVVSWTSVIGNFAQYGHLGRESVLLFRKMELEGIRPNLITMVAVLRACNLTDGRQVHGYVLEAGMSLDTSLGNALVDMYCKTGDVDEADLVLREMPKRDVISWNIMISGYAQSGDCKEGLRCLWRMQQDGLSPTKVTYATLLNACSSGEDLGEGKSIHRSVVDMGLDRDEVVKSFLLGMYGKCGSLEDVKRSSCEVHERNTIAWNTIIGAYARYSDHFQALRSFQQMQLQGVKADAVTFVLMLGTCSSPAHLAQGILLHDWISQLGFESIIVHNSLTAMYAKCGSLDAARKMFEGMPSRNSVSWNSLISAAIQHGCYADAHKFFQRMKLEGSRPDEVTCISMLDACTKQANAKEGSSIHQMVVESGFDKRTGVANALIFMYAKLGDHEAARNVFDAMAERNTVSWNTILAAYVEKGLNRDAVEMFWKMDVARDKVTYVAALDACSGLAGGLAHGKLIHGYMLDHGFSNRLDTVAATALVNMYGKCGSLQEARKIFDEMLHRDVVTWTSLIVAYAQHSEIEQALKLVKIMEQDGVKVDDVVFLSILSGCDHSGLLEEGCKYFVSMIDDYGISPRLEHYNCIIDVLGRAGHLDLAEKLVDRLPSRSDSKVWMTLLAACRMHGNPERGKRAARRITLLDPSIPAAYVVLSNIY</sequence>
<dbReference type="FunFam" id="1.25.40.10:FF:000073">
    <property type="entry name" value="Pentatricopeptide repeat-containing protein chloroplastic"/>
    <property type="match status" value="1"/>
</dbReference>
<dbReference type="Pfam" id="PF13812">
    <property type="entry name" value="PPR_3"/>
    <property type="match status" value="1"/>
</dbReference>
<dbReference type="OMA" id="WEDNEPR"/>
<feature type="repeat" description="PPR" evidence="2">
    <location>
        <begin position="52"/>
        <end position="82"/>
    </location>
</feature>
<dbReference type="InParanoid" id="D8R605"/>
<dbReference type="InterPro" id="IPR046960">
    <property type="entry name" value="PPR_At4g14850-like_plant"/>
</dbReference>
<dbReference type="PANTHER" id="PTHR47926:SF533">
    <property type="entry name" value="DYW DOMAIN-CONTAINING PROTEIN"/>
    <property type="match status" value="1"/>
</dbReference>
<dbReference type="FunFam" id="1.25.40.10:FF:000381">
    <property type="entry name" value="Pentatricopeptide repeat-containing protein"/>
    <property type="match status" value="2"/>
</dbReference>
<dbReference type="Pfam" id="PF01535">
    <property type="entry name" value="PPR"/>
    <property type="match status" value="3"/>
</dbReference>
<evidence type="ECO:0000313" key="3">
    <source>
        <dbReference type="EMBL" id="EFJ32577.1"/>
    </source>
</evidence>
<dbReference type="Pfam" id="PF13041">
    <property type="entry name" value="PPR_2"/>
    <property type="match status" value="4"/>
</dbReference>
<dbReference type="STRING" id="88036.D8R605"/>
<dbReference type="Proteomes" id="UP000001514">
    <property type="component" value="Unassembled WGS sequence"/>
</dbReference>
<dbReference type="AlphaFoldDB" id="D8R605"/>
<feature type="repeat" description="PPR" evidence="2">
    <location>
        <begin position="181"/>
        <end position="215"/>
    </location>
</feature>
<dbReference type="NCBIfam" id="TIGR00756">
    <property type="entry name" value="PPR"/>
    <property type="match status" value="8"/>
</dbReference>
<dbReference type="EMBL" id="GL377572">
    <property type="protein sequence ID" value="EFJ32577.1"/>
    <property type="molecule type" value="Genomic_DNA"/>
</dbReference>
<dbReference type="FunFam" id="1.25.40.10:FF:000344">
    <property type="entry name" value="Pentatricopeptide repeat-containing protein"/>
    <property type="match status" value="1"/>
</dbReference>
<dbReference type="FunCoup" id="D8R605">
    <property type="interactions" value="228"/>
</dbReference>
<evidence type="ECO:0000256" key="1">
    <source>
        <dbReference type="ARBA" id="ARBA00022737"/>
    </source>
</evidence>
<keyword evidence="4" id="KW-1185">Reference proteome</keyword>
<protein>
    <recommendedName>
        <fullName evidence="5">Pentacotripeptide-repeat region of PRORP domain-containing protein</fullName>
    </recommendedName>
</protein>
<dbReference type="InterPro" id="IPR002885">
    <property type="entry name" value="PPR_rpt"/>
</dbReference>
<accession>D8R605</accession>
<evidence type="ECO:0000313" key="4">
    <source>
        <dbReference type="Proteomes" id="UP000001514"/>
    </source>
</evidence>
<keyword evidence="1" id="KW-0677">Repeat</keyword>